<dbReference type="PROSITE" id="PS50102">
    <property type="entry name" value="RRM"/>
    <property type="match status" value="1"/>
</dbReference>
<feature type="domain" description="RRM" evidence="3">
    <location>
        <begin position="98"/>
        <end position="170"/>
    </location>
</feature>
<feature type="domain" description="BHLH" evidence="4">
    <location>
        <begin position="32"/>
        <end position="94"/>
    </location>
</feature>
<evidence type="ECO:0000259" key="3">
    <source>
        <dbReference type="PROSITE" id="PS50102"/>
    </source>
</evidence>
<dbReference type="InterPro" id="IPR000504">
    <property type="entry name" value="RRM_dom"/>
</dbReference>
<dbReference type="OrthoDB" id="410044at2759"/>
<dbReference type="AlphaFoldDB" id="A0A2H9TMN2"/>
<evidence type="ECO:0008006" key="7">
    <source>
        <dbReference type="Google" id="ProtNLM"/>
    </source>
</evidence>
<keyword evidence="6" id="KW-1185">Reference proteome</keyword>
<comment type="caution">
    <text evidence="5">The sequence shown here is derived from an EMBL/GenBank/DDBJ whole genome shotgun (WGS) entry which is preliminary data.</text>
</comment>
<organism evidence="5 6">
    <name type="scientific">Paramicrosporidium saccamoebae</name>
    <dbReference type="NCBI Taxonomy" id="1246581"/>
    <lineage>
        <taxon>Eukaryota</taxon>
        <taxon>Fungi</taxon>
        <taxon>Fungi incertae sedis</taxon>
        <taxon>Cryptomycota</taxon>
        <taxon>Cryptomycota incertae sedis</taxon>
        <taxon>Paramicrosporidium</taxon>
    </lineage>
</organism>
<sequence length="273" mass="31443">MLPNQELFISPEDLPAPRRSRGQVNATERMETRRQMHLSCEHRRRHAIQSGVAQLRELLEEDNPMSAMPAHLPRKTPTSRADVLIASIRKIDELHRSLESLPASFTDEELEHHLRSLLGRYGQITSTKASRDAKQRPFCFVQYAGPVRSELFRLPHYLGGRVLRVERSRVKSMGGMRMLLVEGLGNVGRRQVFSQFKRYGYVLGMEVGWGMAWIQYDCAEAVEKAIRANVNDAMRCQLIDRMVRTVWAGCYDACRWRRIRGPNTIRPTVKNNS</sequence>
<dbReference type="InterPro" id="IPR011598">
    <property type="entry name" value="bHLH_dom"/>
</dbReference>
<dbReference type="Gene3D" id="3.30.70.330">
    <property type="match status" value="1"/>
</dbReference>
<accession>A0A2H9TMN2</accession>
<evidence type="ECO:0000259" key="4">
    <source>
        <dbReference type="PROSITE" id="PS50888"/>
    </source>
</evidence>
<feature type="region of interest" description="Disordered" evidence="2">
    <location>
        <begin position="1"/>
        <end position="30"/>
    </location>
</feature>
<evidence type="ECO:0000313" key="6">
    <source>
        <dbReference type="Proteomes" id="UP000240830"/>
    </source>
</evidence>
<keyword evidence="1" id="KW-0694">RNA-binding</keyword>
<gene>
    <name evidence="5" type="ORF">PSACC_01189</name>
</gene>
<dbReference type="GO" id="GO:0003723">
    <property type="term" value="F:RNA binding"/>
    <property type="evidence" value="ECO:0007669"/>
    <property type="project" value="UniProtKB-UniRule"/>
</dbReference>
<evidence type="ECO:0000313" key="5">
    <source>
        <dbReference type="EMBL" id="PJF18994.1"/>
    </source>
</evidence>
<evidence type="ECO:0000256" key="1">
    <source>
        <dbReference type="PROSITE-ProRule" id="PRU00176"/>
    </source>
</evidence>
<dbReference type="Pfam" id="PF00010">
    <property type="entry name" value="HLH"/>
    <property type="match status" value="1"/>
</dbReference>
<dbReference type="InterPro" id="IPR035979">
    <property type="entry name" value="RBD_domain_sf"/>
</dbReference>
<dbReference type="InterPro" id="IPR012677">
    <property type="entry name" value="Nucleotide-bd_a/b_plait_sf"/>
</dbReference>
<dbReference type="Proteomes" id="UP000240830">
    <property type="component" value="Unassembled WGS sequence"/>
</dbReference>
<dbReference type="PROSITE" id="PS50888">
    <property type="entry name" value="BHLH"/>
    <property type="match status" value="1"/>
</dbReference>
<dbReference type="Gene3D" id="4.10.280.10">
    <property type="entry name" value="Helix-loop-helix DNA-binding domain"/>
    <property type="match status" value="1"/>
</dbReference>
<dbReference type="SUPFAM" id="SSF54928">
    <property type="entry name" value="RNA-binding domain, RBD"/>
    <property type="match status" value="1"/>
</dbReference>
<dbReference type="InterPro" id="IPR036638">
    <property type="entry name" value="HLH_DNA-bd_sf"/>
</dbReference>
<reference evidence="5 6" key="1">
    <citation type="submission" date="2016-10" db="EMBL/GenBank/DDBJ databases">
        <title>The genome of Paramicrosporidium saccamoebae is the missing link in understanding Cryptomycota and Microsporidia evolution.</title>
        <authorList>
            <person name="Quandt C.A."/>
            <person name="Beaudet D."/>
            <person name="Corsaro D."/>
            <person name="Michel R."/>
            <person name="Corradi N."/>
            <person name="James T."/>
        </authorList>
    </citation>
    <scope>NUCLEOTIDE SEQUENCE [LARGE SCALE GENOMIC DNA]</scope>
    <source>
        <strain evidence="5 6">KSL3</strain>
    </source>
</reference>
<evidence type="ECO:0000256" key="2">
    <source>
        <dbReference type="SAM" id="MobiDB-lite"/>
    </source>
</evidence>
<proteinExistence type="predicted"/>
<dbReference type="EMBL" id="MTSL01000089">
    <property type="protein sequence ID" value="PJF18994.1"/>
    <property type="molecule type" value="Genomic_DNA"/>
</dbReference>
<dbReference type="GO" id="GO:0046983">
    <property type="term" value="F:protein dimerization activity"/>
    <property type="evidence" value="ECO:0007669"/>
    <property type="project" value="InterPro"/>
</dbReference>
<name>A0A2H9TMN2_9FUNG</name>
<protein>
    <recommendedName>
        <fullName evidence="7">BHLH domain-containing protein</fullName>
    </recommendedName>
</protein>
<dbReference type="SUPFAM" id="SSF47459">
    <property type="entry name" value="HLH, helix-loop-helix DNA-binding domain"/>
    <property type="match status" value="1"/>
</dbReference>